<accession>A0A8X7WWZ3</accession>
<sequence length="285" mass="33784">MRDRLEELKQQAKEAELKERVTGETMAASEEFPMKQQAILFEKEPIVKTFLKNAQHIQDDIKKLDEDVEKFIREQKVLISSIRLFSVIKKGSNITRDIQIRAKNIHKRLEALPLGIKRAAAEDECDSAFTRIKRNQYNMLFEHFQNVMFKYIDSLIENQKKLKQFIVQQLEVAGKDVKDEEVNRMMEQGKWEVFNGNLLEDMKITKAQLSETEQRHKELRNLESQMKDLQDLFTEIYPHEELQSTEDVNEIMDYVEKSNYEFKKVKNKQKNLCKVLFCCCYPCCD</sequence>
<gene>
    <name evidence="3" type="primary">Stx19_1</name>
    <name evidence="3" type="ORF">GTO96_0013430</name>
</gene>
<evidence type="ECO:0000313" key="4">
    <source>
        <dbReference type="Proteomes" id="UP000886611"/>
    </source>
</evidence>
<keyword evidence="4" id="KW-1185">Reference proteome</keyword>
<dbReference type="Proteomes" id="UP000886611">
    <property type="component" value="Unassembled WGS sequence"/>
</dbReference>
<comment type="caution">
    <text evidence="3">The sequence shown here is derived from an EMBL/GenBank/DDBJ whole genome shotgun (WGS) entry which is preliminary data.</text>
</comment>
<evidence type="ECO:0000259" key="2">
    <source>
        <dbReference type="Pfam" id="PF00804"/>
    </source>
</evidence>
<proteinExistence type="predicted"/>
<dbReference type="InterPro" id="IPR006011">
    <property type="entry name" value="Syntaxin_N"/>
</dbReference>
<feature type="domain" description="Syntaxin N-terminal" evidence="2">
    <location>
        <begin position="45"/>
        <end position="198"/>
    </location>
</feature>
<dbReference type="GO" id="GO:0016192">
    <property type="term" value="P:vesicle-mediated transport"/>
    <property type="evidence" value="ECO:0007669"/>
    <property type="project" value="InterPro"/>
</dbReference>
<evidence type="ECO:0000313" key="3">
    <source>
        <dbReference type="EMBL" id="KAG2457209.1"/>
    </source>
</evidence>
<name>A0A8X7WWZ3_POLSE</name>
<feature type="non-terminal residue" evidence="3">
    <location>
        <position position="285"/>
    </location>
</feature>
<protein>
    <submittedName>
        <fullName evidence="3">STX19 protein</fullName>
    </submittedName>
</protein>
<reference evidence="3 4" key="1">
    <citation type="journal article" date="2021" name="Cell">
        <title>Tracing the genetic footprints of vertebrate landing in non-teleost ray-finned fishes.</title>
        <authorList>
            <person name="Bi X."/>
            <person name="Wang K."/>
            <person name="Yang L."/>
            <person name="Pan H."/>
            <person name="Jiang H."/>
            <person name="Wei Q."/>
            <person name="Fang M."/>
            <person name="Yu H."/>
            <person name="Zhu C."/>
            <person name="Cai Y."/>
            <person name="He Y."/>
            <person name="Gan X."/>
            <person name="Zeng H."/>
            <person name="Yu D."/>
            <person name="Zhu Y."/>
            <person name="Jiang H."/>
            <person name="Qiu Q."/>
            <person name="Yang H."/>
            <person name="Zhang Y.E."/>
            <person name="Wang W."/>
            <person name="Zhu M."/>
            <person name="He S."/>
            <person name="Zhang G."/>
        </authorList>
    </citation>
    <scope>NUCLEOTIDE SEQUENCE [LARGE SCALE GENOMIC DNA]</scope>
    <source>
        <strain evidence="3">Bchr_013</strain>
    </source>
</reference>
<organism evidence="3 4">
    <name type="scientific">Polypterus senegalus</name>
    <name type="common">Senegal bichir</name>
    <dbReference type="NCBI Taxonomy" id="55291"/>
    <lineage>
        <taxon>Eukaryota</taxon>
        <taxon>Metazoa</taxon>
        <taxon>Chordata</taxon>
        <taxon>Craniata</taxon>
        <taxon>Vertebrata</taxon>
        <taxon>Euteleostomi</taxon>
        <taxon>Actinopterygii</taxon>
        <taxon>Polypteriformes</taxon>
        <taxon>Polypteridae</taxon>
        <taxon>Polypterus</taxon>
    </lineage>
</organism>
<feature type="coiled-coil region" evidence="1">
    <location>
        <begin position="195"/>
        <end position="232"/>
    </location>
</feature>
<dbReference type="GO" id="GO:0016020">
    <property type="term" value="C:membrane"/>
    <property type="evidence" value="ECO:0007669"/>
    <property type="project" value="InterPro"/>
</dbReference>
<dbReference type="SUPFAM" id="SSF47661">
    <property type="entry name" value="t-snare proteins"/>
    <property type="match status" value="1"/>
</dbReference>
<feature type="non-terminal residue" evidence="3">
    <location>
        <position position="1"/>
    </location>
</feature>
<dbReference type="Gene3D" id="1.20.58.70">
    <property type="match status" value="1"/>
</dbReference>
<dbReference type="AlphaFoldDB" id="A0A8X7WWZ3"/>
<evidence type="ECO:0000256" key="1">
    <source>
        <dbReference type="SAM" id="Coils"/>
    </source>
</evidence>
<keyword evidence="1" id="KW-0175">Coiled coil</keyword>
<dbReference type="EMBL" id="JAATIS010008602">
    <property type="protein sequence ID" value="KAG2457209.1"/>
    <property type="molecule type" value="Genomic_DNA"/>
</dbReference>
<dbReference type="InterPro" id="IPR010989">
    <property type="entry name" value="SNARE"/>
</dbReference>
<dbReference type="OrthoDB" id="10255013at2759"/>
<dbReference type="Pfam" id="PF00804">
    <property type="entry name" value="Syntaxin"/>
    <property type="match status" value="1"/>
</dbReference>